<evidence type="ECO:0000259" key="10">
    <source>
        <dbReference type="Pfam" id="PF00593"/>
    </source>
</evidence>
<dbReference type="PANTHER" id="PTHR30069:SF57">
    <property type="entry name" value="TONB-DEPENDENT RECEPTOR"/>
    <property type="match status" value="1"/>
</dbReference>
<evidence type="ECO:0000313" key="12">
    <source>
        <dbReference type="EMBL" id="MBT1709473.1"/>
    </source>
</evidence>
<dbReference type="AlphaFoldDB" id="A0AAP2E053"/>
<proteinExistence type="inferred from homology"/>
<dbReference type="PROSITE" id="PS52016">
    <property type="entry name" value="TONB_DEPENDENT_REC_3"/>
    <property type="match status" value="1"/>
</dbReference>
<accession>A0AAP2E053</accession>
<evidence type="ECO:0000256" key="8">
    <source>
        <dbReference type="PROSITE-ProRule" id="PRU01360"/>
    </source>
</evidence>
<dbReference type="RefSeq" id="WP_254085049.1">
    <property type="nucleotide sequence ID" value="NZ_JAHESE010000013.1"/>
</dbReference>
<keyword evidence="3 8" id="KW-1134">Transmembrane beta strand</keyword>
<feature type="domain" description="TonB-dependent receptor-like beta-barrel" evidence="10">
    <location>
        <begin position="280"/>
        <end position="700"/>
    </location>
</feature>
<keyword evidence="4 8" id="KW-0812">Transmembrane</keyword>
<dbReference type="Pfam" id="PF07715">
    <property type="entry name" value="Plug"/>
    <property type="match status" value="1"/>
</dbReference>
<evidence type="ECO:0000256" key="5">
    <source>
        <dbReference type="ARBA" id="ARBA00023077"/>
    </source>
</evidence>
<dbReference type="PANTHER" id="PTHR30069">
    <property type="entry name" value="TONB-DEPENDENT OUTER MEMBRANE RECEPTOR"/>
    <property type="match status" value="1"/>
</dbReference>
<dbReference type="Gene3D" id="2.60.40.1120">
    <property type="entry name" value="Carboxypeptidase-like, regulatory domain"/>
    <property type="match status" value="1"/>
</dbReference>
<evidence type="ECO:0000256" key="2">
    <source>
        <dbReference type="ARBA" id="ARBA00022448"/>
    </source>
</evidence>
<dbReference type="GO" id="GO:0009279">
    <property type="term" value="C:cell outer membrane"/>
    <property type="evidence" value="ECO:0007669"/>
    <property type="project" value="UniProtKB-SubCell"/>
</dbReference>
<gene>
    <name evidence="12" type="ORF">KK062_14620</name>
</gene>
<keyword evidence="7 8" id="KW-0998">Cell outer membrane</keyword>
<evidence type="ECO:0000256" key="1">
    <source>
        <dbReference type="ARBA" id="ARBA00004571"/>
    </source>
</evidence>
<sequence length="752" mass="83465">MKLKYTLMVWLITAFCGSRLMGQSLGIIQGTITTGTQGARGVHVTVPGKGRGTVTDDQGKYTLANVPYGTHTLVISAVGFKTVRQPVDVNSAVITLDVFLEEDMSTLDEVVITGTMKEVSKLESSIPVEVYTPTLFKKNPTPNIFESLNIINGVQPQLNCNVCNTGDIHINGLEGPYTMVLIDGMPIVSSLSTVYGLAGIPNSMVRRIEVVKGPASTLYGSEAVGGLINIITKDPASASRVQLDVFSTSVGELNADATFSFKAGKATSLVGINHFRYDERRDINDDNFTDVTLQQRISVFNKWSFATPTGKNSSLAWRFFYEDRWGGELQYERQHRGTNIYYGESIYTTRWELIGSHALPGREAFTVDYSYNHHHQDSYYGTVKFLADQQVVFTQLRWNKVTGVHDLLAGIPLRYTYYDDSTPGTAHTDGSNRSINTVLPGIFVQDEIKFSRQFTILAGLRYDHHNVHGSIVTPRLSFKLSPDNVSVIRLTGGSGYRVVNLFTEDHAALTGSRQVIIRHALQPEQSWNGNLNYTRNVTFARGFLTLDASLFYTYFSNKIVGDFLTDADAIIYDNLDGHAVSKGITFNADASFTNSLKIMLGATFMDVYQQNRVNGREERQPQLHAPRISGTGTISYTLPSGLWSVDLTGRANGPMHLPVQPNDYRPEMSPFYALLNLQVTRTIETKGAARWEIYGGVKNLLNYKPGDPLMRPFDPFDKNVAVDNPNGYTFDTAYNYAPMQGAKGFLGVRWTL</sequence>
<dbReference type="InterPro" id="IPR037066">
    <property type="entry name" value="Plug_dom_sf"/>
</dbReference>
<organism evidence="12 13">
    <name type="scientific">Dawidia cretensis</name>
    <dbReference type="NCBI Taxonomy" id="2782350"/>
    <lineage>
        <taxon>Bacteria</taxon>
        <taxon>Pseudomonadati</taxon>
        <taxon>Bacteroidota</taxon>
        <taxon>Cytophagia</taxon>
        <taxon>Cytophagales</taxon>
        <taxon>Chryseotaleaceae</taxon>
        <taxon>Dawidia</taxon>
    </lineage>
</organism>
<dbReference type="InterPro" id="IPR012910">
    <property type="entry name" value="Plug_dom"/>
</dbReference>
<evidence type="ECO:0000256" key="6">
    <source>
        <dbReference type="ARBA" id="ARBA00023136"/>
    </source>
</evidence>
<dbReference type="Proteomes" id="UP001319080">
    <property type="component" value="Unassembled WGS sequence"/>
</dbReference>
<evidence type="ECO:0000313" key="13">
    <source>
        <dbReference type="Proteomes" id="UP001319080"/>
    </source>
</evidence>
<dbReference type="SUPFAM" id="SSF56935">
    <property type="entry name" value="Porins"/>
    <property type="match status" value="1"/>
</dbReference>
<dbReference type="SUPFAM" id="SSF49464">
    <property type="entry name" value="Carboxypeptidase regulatory domain-like"/>
    <property type="match status" value="1"/>
</dbReference>
<keyword evidence="5 9" id="KW-0798">TonB box</keyword>
<dbReference type="GO" id="GO:0044718">
    <property type="term" value="P:siderophore transmembrane transport"/>
    <property type="evidence" value="ECO:0007669"/>
    <property type="project" value="TreeGrafter"/>
</dbReference>
<comment type="similarity">
    <text evidence="8 9">Belongs to the TonB-dependent receptor family.</text>
</comment>
<dbReference type="InterPro" id="IPR036942">
    <property type="entry name" value="Beta-barrel_TonB_sf"/>
</dbReference>
<dbReference type="Pfam" id="PF13715">
    <property type="entry name" value="CarbopepD_reg_2"/>
    <property type="match status" value="1"/>
</dbReference>
<evidence type="ECO:0000259" key="11">
    <source>
        <dbReference type="Pfam" id="PF07715"/>
    </source>
</evidence>
<dbReference type="Pfam" id="PF00593">
    <property type="entry name" value="TonB_dep_Rec_b-barrel"/>
    <property type="match status" value="1"/>
</dbReference>
<dbReference type="InterPro" id="IPR008969">
    <property type="entry name" value="CarboxyPept-like_regulatory"/>
</dbReference>
<protein>
    <submittedName>
        <fullName evidence="12">TonB-dependent receptor</fullName>
    </submittedName>
</protein>
<keyword evidence="13" id="KW-1185">Reference proteome</keyword>
<comment type="subcellular location">
    <subcellularLocation>
        <location evidence="1 8">Cell outer membrane</location>
        <topology evidence="1 8">Multi-pass membrane protein</topology>
    </subcellularLocation>
</comment>
<keyword evidence="6 8" id="KW-0472">Membrane</keyword>
<name>A0AAP2E053_9BACT</name>
<keyword evidence="12" id="KW-0675">Receptor</keyword>
<evidence type="ECO:0000256" key="9">
    <source>
        <dbReference type="RuleBase" id="RU003357"/>
    </source>
</evidence>
<dbReference type="InterPro" id="IPR000531">
    <property type="entry name" value="Beta-barrel_TonB"/>
</dbReference>
<evidence type="ECO:0000256" key="4">
    <source>
        <dbReference type="ARBA" id="ARBA00022692"/>
    </source>
</evidence>
<keyword evidence="2 8" id="KW-0813">Transport</keyword>
<dbReference type="GO" id="GO:0015344">
    <property type="term" value="F:siderophore uptake transmembrane transporter activity"/>
    <property type="evidence" value="ECO:0007669"/>
    <property type="project" value="TreeGrafter"/>
</dbReference>
<comment type="caution">
    <text evidence="12">The sequence shown here is derived from an EMBL/GenBank/DDBJ whole genome shotgun (WGS) entry which is preliminary data.</text>
</comment>
<dbReference type="EMBL" id="JAHESE010000013">
    <property type="protein sequence ID" value="MBT1709473.1"/>
    <property type="molecule type" value="Genomic_DNA"/>
</dbReference>
<dbReference type="Gene3D" id="2.40.170.20">
    <property type="entry name" value="TonB-dependent receptor, beta-barrel domain"/>
    <property type="match status" value="1"/>
</dbReference>
<evidence type="ECO:0000256" key="7">
    <source>
        <dbReference type="ARBA" id="ARBA00023237"/>
    </source>
</evidence>
<evidence type="ECO:0000256" key="3">
    <source>
        <dbReference type="ARBA" id="ARBA00022452"/>
    </source>
</evidence>
<feature type="domain" description="TonB-dependent receptor plug" evidence="11">
    <location>
        <begin position="121"/>
        <end position="226"/>
    </location>
</feature>
<dbReference type="InterPro" id="IPR039426">
    <property type="entry name" value="TonB-dep_rcpt-like"/>
</dbReference>
<reference evidence="12 13" key="1">
    <citation type="submission" date="2021-05" db="EMBL/GenBank/DDBJ databases">
        <title>A Polyphasic approach of four new species of the genus Ohtaekwangia: Ohtaekwangia histidinii sp. nov., Ohtaekwangia cretensis sp. nov., Ohtaekwangia indiensis sp. nov., Ohtaekwangia reichenbachii sp. nov. from diverse environment.</title>
        <authorList>
            <person name="Octaviana S."/>
        </authorList>
    </citation>
    <scope>NUCLEOTIDE SEQUENCE [LARGE SCALE GENOMIC DNA]</scope>
    <source>
        <strain evidence="12 13">PWU5</strain>
    </source>
</reference>
<dbReference type="Gene3D" id="2.170.130.10">
    <property type="entry name" value="TonB-dependent receptor, plug domain"/>
    <property type="match status" value="1"/>
</dbReference>